<dbReference type="GO" id="GO:0008081">
    <property type="term" value="F:phosphoric diester hydrolase activity"/>
    <property type="evidence" value="ECO:0007669"/>
    <property type="project" value="InterPro"/>
</dbReference>
<name>A0A1S2LGT8_9BACI</name>
<organism evidence="2 3">
    <name type="scientific">Anaerobacillus arseniciselenatis</name>
    <dbReference type="NCBI Taxonomy" id="85682"/>
    <lineage>
        <taxon>Bacteria</taxon>
        <taxon>Bacillati</taxon>
        <taxon>Bacillota</taxon>
        <taxon>Bacilli</taxon>
        <taxon>Bacillales</taxon>
        <taxon>Bacillaceae</taxon>
        <taxon>Anaerobacillus</taxon>
    </lineage>
</organism>
<dbReference type="RefSeq" id="WP_071313524.1">
    <property type="nucleotide sequence ID" value="NZ_MLQQ01000026.1"/>
</dbReference>
<dbReference type="GO" id="GO:0006629">
    <property type="term" value="P:lipid metabolic process"/>
    <property type="evidence" value="ECO:0007669"/>
    <property type="project" value="InterPro"/>
</dbReference>
<reference evidence="2 3" key="1">
    <citation type="submission" date="2016-10" db="EMBL/GenBank/DDBJ databases">
        <title>Draft genome sequences of four alkaliphilic bacteria belonging to the Anaerobacillus genus.</title>
        <authorList>
            <person name="Bassil N.M."/>
            <person name="Lloyd J.R."/>
        </authorList>
    </citation>
    <scope>NUCLEOTIDE SEQUENCE [LARGE SCALE GENOMIC DNA]</scope>
    <source>
        <strain evidence="2 3">DSM 15340</strain>
    </source>
</reference>
<comment type="caution">
    <text evidence="2">The sequence shown here is derived from an EMBL/GenBank/DDBJ whole genome shotgun (WGS) entry which is preliminary data.</text>
</comment>
<dbReference type="OrthoDB" id="384721at2"/>
<dbReference type="AlphaFoldDB" id="A0A1S2LGT8"/>
<gene>
    <name evidence="2" type="ORF">BKP35_11650</name>
</gene>
<keyword evidence="3" id="KW-1185">Reference proteome</keyword>
<protein>
    <submittedName>
        <fullName evidence="2">Glycerophosphodiester phosphodiesterase</fullName>
    </submittedName>
</protein>
<sequence>MNPIMAHRGWSSRAPENTLAAIKLAVDEDWIHSIEIDVQLTKDGVPVIIHDFHVDRTTNGTGLVKELTLNELRKLDAGSWFSPKFKAEKIPTLEEALELSKGRKRLNLELKTAGDMYRGLAEKVVRLVEKFQMENEVIITSFNHEKLKQVRQVTSNIEIGLIIEGNPPLLDEQLQYIKANTVSMSFRFLTPSIVDHHLNSGRKLVVWTPNTLGEINFVKQLSKKIEICTNYPERVLSSHV</sequence>
<evidence type="ECO:0000313" key="2">
    <source>
        <dbReference type="EMBL" id="OIJ11591.1"/>
    </source>
</evidence>
<dbReference type="Proteomes" id="UP000180098">
    <property type="component" value="Unassembled WGS sequence"/>
</dbReference>
<dbReference type="InterPro" id="IPR017946">
    <property type="entry name" value="PLC-like_Pdiesterase_TIM-brl"/>
</dbReference>
<accession>A0A1S2LGT8</accession>
<dbReference type="PROSITE" id="PS51704">
    <property type="entry name" value="GP_PDE"/>
    <property type="match status" value="1"/>
</dbReference>
<evidence type="ECO:0000313" key="3">
    <source>
        <dbReference type="Proteomes" id="UP000180098"/>
    </source>
</evidence>
<dbReference type="InterPro" id="IPR030395">
    <property type="entry name" value="GP_PDE_dom"/>
</dbReference>
<dbReference type="SUPFAM" id="SSF51695">
    <property type="entry name" value="PLC-like phosphodiesterases"/>
    <property type="match status" value="1"/>
</dbReference>
<dbReference type="PANTHER" id="PTHR46211:SF1">
    <property type="entry name" value="GLYCEROPHOSPHODIESTER PHOSPHODIESTERASE, CYTOPLASMIC"/>
    <property type="match status" value="1"/>
</dbReference>
<dbReference type="EMBL" id="MLQQ01000026">
    <property type="protein sequence ID" value="OIJ11591.1"/>
    <property type="molecule type" value="Genomic_DNA"/>
</dbReference>
<feature type="domain" description="GP-PDE" evidence="1">
    <location>
        <begin position="2"/>
        <end position="239"/>
    </location>
</feature>
<proteinExistence type="predicted"/>
<dbReference type="PANTHER" id="PTHR46211">
    <property type="entry name" value="GLYCEROPHOSPHORYL DIESTER PHOSPHODIESTERASE"/>
    <property type="match status" value="1"/>
</dbReference>
<dbReference type="Pfam" id="PF03009">
    <property type="entry name" value="GDPD"/>
    <property type="match status" value="1"/>
</dbReference>
<dbReference type="Gene3D" id="3.20.20.190">
    <property type="entry name" value="Phosphatidylinositol (PI) phosphodiesterase"/>
    <property type="match status" value="1"/>
</dbReference>
<evidence type="ECO:0000259" key="1">
    <source>
        <dbReference type="PROSITE" id="PS51704"/>
    </source>
</evidence>